<dbReference type="InterPro" id="IPR029058">
    <property type="entry name" value="AB_hydrolase_fold"/>
</dbReference>
<protein>
    <submittedName>
        <fullName evidence="3">3-oxoadipate enol-lactonase</fullName>
    </submittedName>
</protein>
<keyword evidence="4" id="KW-1185">Reference proteome</keyword>
<dbReference type="PANTHER" id="PTHR43798:SF31">
    <property type="entry name" value="AB HYDROLASE SUPERFAMILY PROTEIN YCLE"/>
    <property type="match status" value="1"/>
</dbReference>
<dbReference type="InterPro" id="IPR050266">
    <property type="entry name" value="AB_hydrolase_sf"/>
</dbReference>
<organism evidence="3 4">
    <name type="scientific">Bacillus gaemokensis</name>
    <dbReference type="NCBI Taxonomy" id="574375"/>
    <lineage>
        <taxon>Bacteria</taxon>
        <taxon>Bacillati</taxon>
        <taxon>Bacillota</taxon>
        <taxon>Bacilli</taxon>
        <taxon>Bacillales</taxon>
        <taxon>Bacillaceae</taxon>
        <taxon>Bacillus</taxon>
        <taxon>Bacillus cereus group</taxon>
    </lineage>
</organism>
<evidence type="ECO:0000313" key="3">
    <source>
        <dbReference type="EMBL" id="KEK23256.1"/>
    </source>
</evidence>
<evidence type="ECO:0000313" key="4">
    <source>
        <dbReference type="Proteomes" id="UP000027778"/>
    </source>
</evidence>
<comment type="caution">
    <text evidence="3">The sequence shown here is derived from an EMBL/GenBank/DDBJ whole genome shotgun (WGS) entry which is preliminary data.</text>
</comment>
<dbReference type="Gene3D" id="3.40.50.1820">
    <property type="entry name" value="alpha/beta hydrolase"/>
    <property type="match status" value="1"/>
</dbReference>
<dbReference type="OrthoDB" id="252464at2"/>
<dbReference type="GO" id="GO:0016787">
    <property type="term" value="F:hydrolase activity"/>
    <property type="evidence" value="ECO:0007669"/>
    <property type="project" value="UniProtKB-KW"/>
</dbReference>
<proteinExistence type="predicted"/>
<dbReference type="InterPro" id="IPR000639">
    <property type="entry name" value="Epox_hydrolase-like"/>
</dbReference>
<evidence type="ECO:0000259" key="2">
    <source>
        <dbReference type="Pfam" id="PF00561"/>
    </source>
</evidence>
<gene>
    <name evidence="3" type="ORF">BAGA_10015</name>
</gene>
<sequence length="300" mass="34430">MIKPTTMDSVSLSNGETIAYQEVGRKNREILVLIHGNMTSSQHWDLAIEKFQDQYHIYAIDLRGFGQSSYHKPIDSLQDFADDLKLFIDELQLKKFTLMGWSMGGGVAMEFTACYPDHVEKLILVESVGMKGYPMFKKDMNGQPIVSTLLKTKEEVAQDPVQIVPVLDAIKNMNKLYYRTVWNLLIYTHNKPDPERYEKYLDDMLTQRNFVDVNYALITFNISDEHNGVVLGNGHIHRLRVPTLVLQGDRDYVVPQVVGEELAKHLPNAKLVILEDCGHSPFIDCLDEFTQHVTNWLENK</sequence>
<feature type="domain" description="AB hydrolase-1" evidence="2">
    <location>
        <begin position="30"/>
        <end position="284"/>
    </location>
</feature>
<dbReference type="GO" id="GO:0016020">
    <property type="term" value="C:membrane"/>
    <property type="evidence" value="ECO:0007669"/>
    <property type="project" value="TreeGrafter"/>
</dbReference>
<name>A0A073K9N4_9BACI</name>
<dbReference type="PRINTS" id="PR00412">
    <property type="entry name" value="EPOXHYDRLASE"/>
</dbReference>
<dbReference type="Pfam" id="PF00561">
    <property type="entry name" value="Abhydrolase_1"/>
    <property type="match status" value="1"/>
</dbReference>
<reference evidence="3 4" key="1">
    <citation type="submission" date="2014-06" db="EMBL/GenBank/DDBJ databases">
        <title>Draft genome sequence of Bacillus gaemokensis JCM 15801 (MCCC 1A00707).</title>
        <authorList>
            <person name="Lai Q."/>
            <person name="Liu Y."/>
            <person name="Shao Z."/>
        </authorList>
    </citation>
    <scope>NUCLEOTIDE SEQUENCE [LARGE SCALE GENOMIC DNA]</scope>
    <source>
        <strain evidence="3 4">JCM 15801</strain>
    </source>
</reference>
<dbReference type="AlphaFoldDB" id="A0A073K9N4"/>
<dbReference type="eggNOG" id="COG2267">
    <property type="taxonomic scope" value="Bacteria"/>
</dbReference>
<dbReference type="EMBL" id="JOTM01000018">
    <property type="protein sequence ID" value="KEK23256.1"/>
    <property type="molecule type" value="Genomic_DNA"/>
</dbReference>
<dbReference type="Proteomes" id="UP000027778">
    <property type="component" value="Unassembled WGS sequence"/>
</dbReference>
<keyword evidence="1" id="KW-0378">Hydrolase</keyword>
<dbReference type="PRINTS" id="PR00111">
    <property type="entry name" value="ABHYDROLASE"/>
</dbReference>
<dbReference type="STRING" id="574375.AZF08_14895"/>
<accession>A0A073K9N4</accession>
<dbReference type="SUPFAM" id="SSF53474">
    <property type="entry name" value="alpha/beta-Hydrolases"/>
    <property type="match status" value="1"/>
</dbReference>
<dbReference type="PANTHER" id="PTHR43798">
    <property type="entry name" value="MONOACYLGLYCEROL LIPASE"/>
    <property type="match status" value="1"/>
</dbReference>
<evidence type="ECO:0000256" key="1">
    <source>
        <dbReference type="ARBA" id="ARBA00022801"/>
    </source>
</evidence>
<dbReference type="InterPro" id="IPR000073">
    <property type="entry name" value="AB_hydrolase_1"/>
</dbReference>